<evidence type="ECO:0000256" key="1">
    <source>
        <dbReference type="SAM" id="MobiDB-lite"/>
    </source>
</evidence>
<feature type="compositionally biased region" description="Basic and acidic residues" evidence="1">
    <location>
        <begin position="47"/>
        <end position="58"/>
    </location>
</feature>
<feature type="compositionally biased region" description="Polar residues" evidence="1">
    <location>
        <begin position="88"/>
        <end position="97"/>
    </location>
</feature>
<comment type="caution">
    <text evidence="2">The sequence shown here is derived from an EMBL/GenBank/DDBJ whole genome shotgun (WGS) entry which is preliminary data.</text>
</comment>
<keyword evidence="3" id="KW-1185">Reference proteome</keyword>
<dbReference type="Proteomes" id="UP000719766">
    <property type="component" value="Unassembled WGS sequence"/>
</dbReference>
<evidence type="ECO:0008006" key="4">
    <source>
        <dbReference type="Google" id="ProtNLM"/>
    </source>
</evidence>
<feature type="region of interest" description="Disordered" evidence="1">
    <location>
        <begin position="1"/>
        <end position="65"/>
    </location>
</feature>
<dbReference type="EMBL" id="JABBWE010000082">
    <property type="protein sequence ID" value="KAG1787218.1"/>
    <property type="molecule type" value="Genomic_DNA"/>
</dbReference>
<reference evidence="2" key="1">
    <citation type="journal article" date="2020" name="New Phytol.">
        <title>Comparative genomics reveals dynamic genome evolution in host specialist ectomycorrhizal fungi.</title>
        <authorList>
            <person name="Lofgren L.A."/>
            <person name="Nguyen N.H."/>
            <person name="Vilgalys R."/>
            <person name="Ruytinx J."/>
            <person name="Liao H.L."/>
            <person name="Branco S."/>
            <person name="Kuo A."/>
            <person name="LaButti K."/>
            <person name="Lipzen A."/>
            <person name="Andreopoulos W."/>
            <person name="Pangilinan J."/>
            <person name="Riley R."/>
            <person name="Hundley H."/>
            <person name="Na H."/>
            <person name="Barry K."/>
            <person name="Grigoriev I.V."/>
            <person name="Stajich J.E."/>
            <person name="Kennedy P.G."/>
        </authorList>
    </citation>
    <scope>NUCLEOTIDE SEQUENCE</scope>
    <source>
        <strain evidence="2">S12</strain>
    </source>
</reference>
<evidence type="ECO:0000313" key="3">
    <source>
        <dbReference type="Proteomes" id="UP000719766"/>
    </source>
</evidence>
<accession>A0A9P7ADN4</accession>
<dbReference type="RefSeq" id="XP_041154586.1">
    <property type="nucleotide sequence ID" value="XM_041307528.1"/>
</dbReference>
<feature type="compositionally biased region" description="Basic and acidic residues" evidence="1">
    <location>
        <begin position="24"/>
        <end position="39"/>
    </location>
</feature>
<sequence>MADDEQAIKRRKSESNKRYYQKRKQLELQDPKLAEADKERKKRNQRDKRARDRSKVQEEGPWPMVLDLTGDAPTFDEGLAVRLHHTDSPSAKTSSEVPPTEDVVQWPNGQTTVLPTVMRDGRNVCEGDAKYVRQLATLPLSMPGSHHVEHIDPIGVNDADLCQRVEETLRGGRCAVVRGAAKPGPEKLTAEYLVERGIPPWLRTTHHDMEQRAIGKVHPCIDATIDQLLSGADDPKELRCALDIPLPACTLPQPFQLLDHAFVCAWAHTMHILPFHKTRLHPDLLLYRRWANIYQGGTLTLPRHTSNGFGTSFSVVGCMNFFIVYRLKDRFLSRDQTIDQFLALCEIDYDRPQLPDGLEAEIVDLRPGDLLFMPPGQFYARYAGLLTYEEVGTFLRYDTMHLSEWSLFLDNSHGKTYTGQERKGTFVTLRRMMAALPYMPLKTYHRPTVALALMILDPISYVSQQRDGETPPPSSKTKTIEVVSGGEFDSKDCVDSAMKIARRLLLHLELDDTEAVGVLDDSAWDAVGDQLHLEKVWDNSNAIESDDGP</sequence>
<dbReference type="AlphaFoldDB" id="A0A9P7ADN4"/>
<dbReference type="GeneID" id="64601292"/>
<evidence type="ECO:0000313" key="2">
    <source>
        <dbReference type="EMBL" id="KAG1787218.1"/>
    </source>
</evidence>
<name>A0A9P7ADN4_9AGAM</name>
<dbReference type="OrthoDB" id="2606279at2759"/>
<protein>
    <recommendedName>
        <fullName evidence="4">JmjC domain-containing protein</fullName>
    </recommendedName>
</protein>
<gene>
    <name evidence="2" type="ORF">HD556DRAFT_1449017</name>
</gene>
<proteinExistence type="predicted"/>
<feature type="region of interest" description="Disordered" evidence="1">
    <location>
        <begin position="87"/>
        <end position="107"/>
    </location>
</feature>
<organism evidence="2 3">
    <name type="scientific">Suillus plorans</name>
    <dbReference type="NCBI Taxonomy" id="116603"/>
    <lineage>
        <taxon>Eukaryota</taxon>
        <taxon>Fungi</taxon>
        <taxon>Dikarya</taxon>
        <taxon>Basidiomycota</taxon>
        <taxon>Agaricomycotina</taxon>
        <taxon>Agaricomycetes</taxon>
        <taxon>Agaricomycetidae</taxon>
        <taxon>Boletales</taxon>
        <taxon>Suillineae</taxon>
        <taxon>Suillaceae</taxon>
        <taxon>Suillus</taxon>
    </lineage>
</organism>